<dbReference type="InterPro" id="IPR036046">
    <property type="entry name" value="Acylphosphatase-like_dom_sf"/>
</dbReference>
<accession>A0ABM6ILP2</accession>
<dbReference type="PROSITE" id="PS50925">
    <property type="entry name" value="BLUF"/>
    <property type="match status" value="1"/>
</dbReference>
<sequence>MTRLVYSSRHRDLQPETVDDILEKSRINNLRDGITGALIVSDRSFMQLLEGERDAVAKCLLRLLGDPRHDDIRILCAGDAEHRLFAEWSMHLIQTSGIKREILSRYEIDGSFAPEKMTQAAIEDLCKVLSKDDWEEIAA</sequence>
<proteinExistence type="predicted"/>
<dbReference type="Pfam" id="PF04940">
    <property type="entry name" value="BLUF"/>
    <property type="match status" value="1"/>
</dbReference>
<dbReference type="EMBL" id="CP019437">
    <property type="protein sequence ID" value="AQS49715.1"/>
    <property type="molecule type" value="Genomic_DNA"/>
</dbReference>
<dbReference type="Proteomes" id="UP000185622">
    <property type="component" value="Chromosome"/>
</dbReference>
<protein>
    <recommendedName>
        <fullName evidence="1">BLUF domain-containing protein</fullName>
    </recommendedName>
</protein>
<evidence type="ECO:0000313" key="3">
    <source>
        <dbReference type="Proteomes" id="UP000185622"/>
    </source>
</evidence>
<evidence type="ECO:0000313" key="2">
    <source>
        <dbReference type="EMBL" id="AQS49715.1"/>
    </source>
</evidence>
<dbReference type="SUPFAM" id="SSF54975">
    <property type="entry name" value="Acylphosphatase/BLUF domain-like"/>
    <property type="match status" value="1"/>
</dbReference>
<gene>
    <name evidence="2" type="ORF">BMG03_04315</name>
</gene>
<feature type="domain" description="BLUF" evidence="1">
    <location>
        <begin position="1"/>
        <end position="91"/>
    </location>
</feature>
<reference evidence="2 3" key="1">
    <citation type="submission" date="2017-01" db="EMBL/GenBank/DDBJ databases">
        <title>The complete genome sequence of a sulfur-oxidizing marine bacterium Thioclava sp. 25B10_4T.</title>
        <authorList>
            <person name="Liu Y."/>
            <person name="Lai Q."/>
            <person name="Shao Z."/>
        </authorList>
    </citation>
    <scope>NUCLEOTIDE SEQUENCE [LARGE SCALE GENOMIC DNA]</scope>
    <source>
        <strain evidence="2 3">25B10_4</strain>
    </source>
</reference>
<keyword evidence="3" id="KW-1185">Reference proteome</keyword>
<dbReference type="Gene3D" id="3.30.70.100">
    <property type="match status" value="1"/>
</dbReference>
<organism evidence="2 3">
    <name type="scientific">Thioclava nitratireducens</name>
    <dbReference type="NCBI Taxonomy" id="1915078"/>
    <lineage>
        <taxon>Bacteria</taxon>
        <taxon>Pseudomonadati</taxon>
        <taxon>Pseudomonadota</taxon>
        <taxon>Alphaproteobacteria</taxon>
        <taxon>Rhodobacterales</taxon>
        <taxon>Paracoccaceae</taxon>
        <taxon>Thioclava</taxon>
    </lineage>
</organism>
<dbReference type="SMART" id="SM01034">
    <property type="entry name" value="BLUF"/>
    <property type="match status" value="1"/>
</dbReference>
<dbReference type="InterPro" id="IPR007024">
    <property type="entry name" value="BLUF_domain"/>
</dbReference>
<name>A0ABM6ILP2_9RHOB</name>
<evidence type="ECO:0000259" key="1">
    <source>
        <dbReference type="PROSITE" id="PS50925"/>
    </source>
</evidence>